<keyword evidence="2" id="KW-0119">Carbohydrate metabolism</keyword>
<comment type="caution">
    <text evidence="3">The sequence shown here is derived from an EMBL/GenBank/DDBJ whole genome shotgun (WGS) entry which is preliminary data.</text>
</comment>
<evidence type="ECO:0000313" key="3">
    <source>
        <dbReference type="EMBL" id="CAG9315122.1"/>
    </source>
</evidence>
<dbReference type="GO" id="GO:0030170">
    <property type="term" value="F:pyridoxal phosphate binding"/>
    <property type="evidence" value="ECO:0007669"/>
    <property type="project" value="TreeGrafter"/>
</dbReference>
<keyword evidence="2" id="KW-0328">Glycosyltransferase</keyword>
<comment type="catalytic activity">
    <reaction evidence="2">
        <text>[(1-&gt;4)-alpha-D-glucosyl](n) + phosphate = [(1-&gt;4)-alpha-D-glucosyl](n-1) + alpha-D-glucose 1-phosphate</text>
        <dbReference type="Rhea" id="RHEA:41732"/>
        <dbReference type="Rhea" id="RHEA-COMP:9584"/>
        <dbReference type="Rhea" id="RHEA-COMP:9586"/>
        <dbReference type="ChEBI" id="CHEBI:15444"/>
        <dbReference type="ChEBI" id="CHEBI:43474"/>
        <dbReference type="ChEBI" id="CHEBI:58601"/>
        <dbReference type="EC" id="2.4.1.1"/>
    </reaction>
</comment>
<comment type="similarity">
    <text evidence="1 2">Belongs to the glycogen phosphorylase family.</text>
</comment>
<dbReference type="EC" id="2.4.1.1" evidence="2"/>
<dbReference type="EMBL" id="CAJZBQ010000013">
    <property type="protein sequence ID" value="CAG9315122.1"/>
    <property type="molecule type" value="Genomic_DNA"/>
</dbReference>
<proteinExistence type="inferred from homology"/>
<reference evidence="3" key="1">
    <citation type="submission" date="2021-09" db="EMBL/GenBank/DDBJ databases">
        <authorList>
            <consortium name="AG Swart"/>
            <person name="Singh M."/>
            <person name="Singh A."/>
            <person name="Seah K."/>
            <person name="Emmerich C."/>
        </authorList>
    </citation>
    <scope>NUCLEOTIDE SEQUENCE</scope>
    <source>
        <strain evidence="3">ATCC30299</strain>
    </source>
</reference>
<protein>
    <recommendedName>
        <fullName evidence="2">Alpha-1,4 glucan phosphorylase</fullName>
        <ecNumber evidence="2">2.4.1.1</ecNumber>
    </recommendedName>
</protein>
<sequence length="146" mass="17197">MANLCNLTCHKINGVSQIHTNLLKNLVFKDFNEYFPHKIINITNGVSPRRWIHCANNGLADIYNKYLDGSDWLADLSLLRNLDPKITDSKFQEEWSDIKFQNKVRLTKFILKETEIEVSPYSMFDVIIKRFHEYFCRQSNADLYCS</sequence>
<dbReference type="InterPro" id="IPR000811">
    <property type="entry name" value="Glyco_trans_35"/>
</dbReference>
<dbReference type="GO" id="GO:0005980">
    <property type="term" value="P:glycogen catabolic process"/>
    <property type="evidence" value="ECO:0007669"/>
    <property type="project" value="TreeGrafter"/>
</dbReference>
<evidence type="ECO:0000256" key="2">
    <source>
        <dbReference type="RuleBase" id="RU000587"/>
    </source>
</evidence>
<gene>
    <name evidence="3" type="ORF">BSTOLATCC_MIC12896</name>
</gene>
<dbReference type="Gene3D" id="3.40.50.2000">
    <property type="entry name" value="Glycogen Phosphorylase B"/>
    <property type="match status" value="2"/>
</dbReference>
<dbReference type="SUPFAM" id="SSF53756">
    <property type="entry name" value="UDP-Glycosyltransferase/glycogen phosphorylase"/>
    <property type="match status" value="1"/>
</dbReference>
<comment type="cofactor">
    <cofactor evidence="2">
        <name>pyridoxal 5'-phosphate</name>
        <dbReference type="ChEBI" id="CHEBI:597326"/>
    </cofactor>
</comment>
<keyword evidence="2" id="KW-0808">Transferase</keyword>
<dbReference type="PANTHER" id="PTHR11468:SF3">
    <property type="entry name" value="GLYCOGEN PHOSPHORYLASE, LIVER FORM"/>
    <property type="match status" value="1"/>
</dbReference>
<evidence type="ECO:0000256" key="1">
    <source>
        <dbReference type="ARBA" id="ARBA00006047"/>
    </source>
</evidence>
<evidence type="ECO:0000313" key="4">
    <source>
        <dbReference type="Proteomes" id="UP001162131"/>
    </source>
</evidence>
<accession>A0AAU9IKV9</accession>
<comment type="function">
    <text evidence="2">Allosteric enzyme that catalyzes the rate-limiting step in glycogen catabolism, the phosphorolytic cleavage of glycogen to produce glucose-1-phosphate, and plays a central role in maintaining cellular and organismal glucose homeostasis.</text>
</comment>
<dbReference type="GO" id="GO:0008184">
    <property type="term" value="F:glycogen phosphorylase activity"/>
    <property type="evidence" value="ECO:0007669"/>
    <property type="project" value="InterPro"/>
</dbReference>
<dbReference type="PANTHER" id="PTHR11468">
    <property type="entry name" value="GLYCOGEN PHOSPHORYLASE"/>
    <property type="match status" value="1"/>
</dbReference>
<dbReference type="AlphaFoldDB" id="A0AAU9IKV9"/>
<name>A0AAU9IKV9_9CILI</name>
<dbReference type="Pfam" id="PF00343">
    <property type="entry name" value="Phosphorylase"/>
    <property type="match status" value="1"/>
</dbReference>
<keyword evidence="2" id="KW-0663">Pyridoxal phosphate</keyword>
<dbReference type="Proteomes" id="UP001162131">
    <property type="component" value="Unassembled WGS sequence"/>
</dbReference>
<keyword evidence="4" id="KW-1185">Reference proteome</keyword>
<organism evidence="3 4">
    <name type="scientific">Blepharisma stoltei</name>
    <dbReference type="NCBI Taxonomy" id="1481888"/>
    <lineage>
        <taxon>Eukaryota</taxon>
        <taxon>Sar</taxon>
        <taxon>Alveolata</taxon>
        <taxon>Ciliophora</taxon>
        <taxon>Postciliodesmatophora</taxon>
        <taxon>Heterotrichea</taxon>
        <taxon>Heterotrichida</taxon>
        <taxon>Blepharismidae</taxon>
        <taxon>Blepharisma</taxon>
    </lineage>
</organism>
<dbReference type="GO" id="GO:0005737">
    <property type="term" value="C:cytoplasm"/>
    <property type="evidence" value="ECO:0007669"/>
    <property type="project" value="TreeGrafter"/>
</dbReference>